<sequence length="156" mass="16435">MPLPAPSPDDLRQLQAHLSAMPPVAAMGIQVARYEAGSLYLEAPLAANVNDKDNAFGGSLASLMTLAGWGWVSLQLQLAGLQADVYVADSQLRYLKPVYEALRADAAPADPAERDTFLATLRQRGKARLGMAAQVRLAGGEVAATFAGRFVAIAKG</sequence>
<keyword evidence="3" id="KW-1185">Reference proteome</keyword>
<accession>A0A0R0B1P0</accession>
<dbReference type="CDD" id="cd03440">
    <property type="entry name" value="hot_dog"/>
    <property type="match status" value="1"/>
</dbReference>
<evidence type="ECO:0000313" key="2">
    <source>
        <dbReference type="EMBL" id="KRG46899.1"/>
    </source>
</evidence>
<dbReference type="STRING" id="676599.ARC20_04320"/>
<protein>
    <submittedName>
        <fullName evidence="2">Thioesterase</fullName>
    </submittedName>
</protein>
<organism evidence="2 3">
    <name type="scientific">Stenotrophomonas panacihumi</name>
    <dbReference type="NCBI Taxonomy" id="676599"/>
    <lineage>
        <taxon>Bacteria</taxon>
        <taxon>Pseudomonadati</taxon>
        <taxon>Pseudomonadota</taxon>
        <taxon>Gammaproteobacteria</taxon>
        <taxon>Lysobacterales</taxon>
        <taxon>Lysobacteraceae</taxon>
        <taxon>Stenotrophomonas</taxon>
    </lineage>
</organism>
<evidence type="ECO:0000259" key="1">
    <source>
        <dbReference type="Pfam" id="PF09500"/>
    </source>
</evidence>
<dbReference type="Pfam" id="PF09500">
    <property type="entry name" value="YiiD_C"/>
    <property type="match status" value="1"/>
</dbReference>
<dbReference type="InterPro" id="IPR012660">
    <property type="entry name" value="YiiD_C"/>
</dbReference>
<dbReference type="Proteomes" id="UP000051802">
    <property type="component" value="Unassembled WGS sequence"/>
</dbReference>
<dbReference type="InterPro" id="IPR029069">
    <property type="entry name" value="HotDog_dom_sf"/>
</dbReference>
<dbReference type="RefSeq" id="WP_057644051.1">
    <property type="nucleotide sequence ID" value="NZ_LLXU01000050.1"/>
</dbReference>
<evidence type="ECO:0000313" key="3">
    <source>
        <dbReference type="Proteomes" id="UP000051802"/>
    </source>
</evidence>
<gene>
    <name evidence="2" type="ORF">ARC20_04320</name>
</gene>
<dbReference type="SUPFAM" id="SSF54637">
    <property type="entry name" value="Thioesterase/thiol ester dehydrase-isomerase"/>
    <property type="match status" value="1"/>
</dbReference>
<reference evidence="2 3" key="1">
    <citation type="submission" date="2015-10" db="EMBL/GenBank/DDBJ databases">
        <title>Genome sequencing and analysis of members of genus Stenotrophomonas.</title>
        <authorList>
            <person name="Patil P.P."/>
            <person name="Midha S."/>
            <person name="Patil P.B."/>
        </authorList>
    </citation>
    <scope>NUCLEOTIDE SEQUENCE [LARGE SCALE GENOMIC DNA]</scope>
    <source>
        <strain evidence="2 3">JCM 16536</strain>
    </source>
</reference>
<dbReference type="Gene3D" id="3.10.129.10">
    <property type="entry name" value="Hotdog Thioesterase"/>
    <property type="match status" value="1"/>
</dbReference>
<dbReference type="EMBL" id="LLXU01000050">
    <property type="protein sequence ID" value="KRG46899.1"/>
    <property type="molecule type" value="Genomic_DNA"/>
</dbReference>
<name>A0A0R0B1P0_9GAMM</name>
<proteinExistence type="predicted"/>
<dbReference type="AlphaFoldDB" id="A0A0R0B1P0"/>
<feature type="domain" description="Thioesterase putative" evidence="1">
    <location>
        <begin position="12"/>
        <end position="153"/>
    </location>
</feature>
<dbReference type="NCBIfam" id="TIGR02447">
    <property type="entry name" value="yiiD_Cterm"/>
    <property type="match status" value="1"/>
</dbReference>
<dbReference type="OrthoDB" id="572024at2"/>
<comment type="caution">
    <text evidence="2">The sequence shown here is derived from an EMBL/GenBank/DDBJ whole genome shotgun (WGS) entry which is preliminary data.</text>
</comment>